<dbReference type="PANTHER" id="PTHR31284">
    <property type="entry name" value="ACID PHOSPHATASE-LIKE PROTEIN"/>
    <property type="match status" value="1"/>
</dbReference>
<sequence length="283" mass="31875">MIAGLASGLRSRFSILDQAHMIRTMAHRVQELLVLVVLAIFPKTTFGKLNCRWRASNAPAAVAEGSNGYCLSWRLAVEANNVRAWRTVPPQCQRHVKSYMTGGQYNQDLNLIADQIMAYADGIAVSDDGMDAWVLDIDDTCISNMFYYKGKRYGCDPFDAAGFKAWAVRGECPAIPAVLRLFQKLVKDRFKVILLTGRDQETLGLATFNNLINQGFLGYERLIMRTPAYKGQSAIIFKSDIRRQLVEEGYRIWGNIGDQWSDLQGQSVGNRTFKIPNPMYFVP</sequence>
<name>A0A8B8QBD6_9MYRT</name>
<gene>
    <name evidence="5 6" type="primary">LOC115750542</name>
</gene>
<dbReference type="GO" id="GO:0003993">
    <property type="term" value="F:acid phosphatase activity"/>
    <property type="evidence" value="ECO:0007669"/>
    <property type="project" value="InterPro"/>
</dbReference>
<dbReference type="GO" id="GO:0045735">
    <property type="term" value="F:nutrient reservoir activity"/>
    <property type="evidence" value="ECO:0007669"/>
    <property type="project" value="UniProtKB-UniRule"/>
</dbReference>
<dbReference type="RefSeq" id="XP_030543849.1">
    <property type="nucleotide sequence ID" value="XM_030687989.1"/>
</dbReference>
<dbReference type="InterPro" id="IPR036412">
    <property type="entry name" value="HAD-like_sf"/>
</dbReference>
<dbReference type="SUPFAM" id="SSF56784">
    <property type="entry name" value="HAD-like"/>
    <property type="match status" value="1"/>
</dbReference>
<dbReference type="PANTHER" id="PTHR31284:SF9">
    <property type="entry name" value="HAD SUPERFAMILY, SUBFAMILY IIIB ACID PHOSPHATASE"/>
    <property type="match status" value="1"/>
</dbReference>
<evidence type="ECO:0000313" key="5">
    <source>
        <dbReference type="RefSeq" id="XP_030543848.1"/>
    </source>
</evidence>
<dbReference type="AlphaFoldDB" id="A0A8B8QBD6"/>
<proteinExistence type="inferred from homology"/>
<dbReference type="Proteomes" id="UP000827889">
    <property type="component" value="Chromosome 10"/>
</dbReference>
<dbReference type="NCBIfam" id="TIGR01675">
    <property type="entry name" value="plant-AP"/>
    <property type="match status" value="1"/>
</dbReference>
<dbReference type="KEGG" id="rarg:115750542"/>
<dbReference type="RefSeq" id="XP_030543848.1">
    <property type="nucleotide sequence ID" value="XM_030687988.1"/>
</dbReference>
<evidence type="ECO:0000313" key="6">
    <source>
        <dbReference type="RefSeq" id="XP_030543849.1"/>
    </source>
</evidence>
<dbReference type="OrthoDB" id="59415at2759"/>
<evidence type="ECO:0000256" key="2">
    <source>
        <dbReference type="ARBA" id="ARBA00023180"/>
    </source>
</evidence>
<dbReference type="InterPro" id="IPR014403">
    <property type="entry name" value="APS1/VSP"/>
</dbReference>
<protein>
    <submittedName>
        <fullName evidence="5 6">Acid phosphatase 1-like isoform X1</fullName>
    </submittedName>
</protein>
<evidence type="ECO:0000313" key="4">
    <source>
        <dbReference type="Proteomes" id="UP000827889"/>
    </source>
</evidence>
<evidence type="ECO:0000256" key="1">
    <source>
        <dbReference type="ARBA" id="ARBA00022729"/>
    </source>
</evidence>
<keyword evidence="4" id="KW-1185">Reference proteome</keyword>
<dbReference type="GeneID" id="115750542"/>
<keyword evidence="3" id="KW-0758">Storage protein</keyword>
<dbReference type="CDD" id="cd07535">
    <property type="entry name" value="HAD_VSP"/>
    <property type="match status" value="1"/>
</dbReference>
<keyword evidence="1" id="KW-0732">Signal</keyword>
<dbReference type="PIRSF" id="PIRSF002674">
    <property type="entry name" value="VSP"/>
    <property type="match status" value="1"/>
</dbReference>
<comment type="similarity">
    <text evidence="3">Belongs to the APS1/VSP family.</text>
</comment>
<dbReference type="InterPro" id="IPR010028">
    <property type="entry name" value="Acid_phosphatase_pln"/>
</dbReference>
<dbReference type="Pfam" id="PF03767">
    <property type="entry name" value="Acid_phosphat_B"/>
    <property type="match status" value="1"/>
</dbReference>
<accession>A0A8B8QBD6</accession>
<evidence type="ECO:0000256" key="3">
    <source>
        <dbReference type="PIRNR" id="PIRNR002674"/>
    </source>
</evidence>
<dbReference type="Gene3D" id="3.40.50.1000">
    <property type="entry name" value="HAD superfamily/HAD-like"/>
    <property type="match status" value="1"/>
</dbReference>
<dbReference type="InterPro" id="IPR005519">
    <property type="entry name" value="Acid_phosphat_B-like"/>
</dbReference>
<keyword evidence="2" id="KW-0325">Glycoprotein</keyword>
<dbReference type="InterPro" id="IPR023214">
    <property type="entry name" value="HAD_sf"/>
</dbReference>
<comment type="function">
    <text evidence="3">May function as somatic storage protein during early seedling development.</text>
</comment>
<reference evidence="5 6" key="1">
    <citation type="submission" date="2025-04" db="UniProtKB">
        <authorList>
            <consortium name="RefSeq"/>
        </authorList>
    </citation>
    <scope>IDENTIFICATION</scope>
</reference>
<organism evidence="4 5">
    <name type="scientific">Rhodamnia argentea</name>
    <dbReference type="NCBI Taxonomy" id="178133"/>
    <lineage>
        <taxon>Eukaryota</taxon>
        <taxon>Viridiplantae</taxon>
        <taxon>Streptophyta</taxon>
        <taxon>Embryophyta</taxon>
        <taxon>Tracheophyta</taxon>
        <taxon>Spermatophyta</taxon>
        <taxon>Magnoliopsida</taxon>
        <taxon>eudicotyledons</taxon>
        <taxon>Gunneridae</taxon>
        <taxon>Pentapetalae</taxon>
        <taxon>rosids</taxon>
        <taxon>malvids</taxon>
        <taxon>Myrtales</taxon>
        <taxon>Myrtaceae</taxon>
        <taxon>Myrtoideae</taxon>
        <taxon>Myrteae</taxon>
        <taxon>Australasian group</taxon>
        <taxon>Rhodamnia</taxon>
    </lineage>
</organism>